<feature type="compositionally biased region" description="Basic and acidic residues" evidence="1">
    <location>
        <begin position="138"/>
        <end position="152"/>
    </location>
</feature>
<comment type="caution">
    <text evidence="2">The sequence shown here is derived from an EMBL/GenBank/DDBJ whole genome shotgun (WGS) entry which is preliminary data.</text>
</comment>
<proteinExistence type="predicted"/>
<sequence length="386" mass="44700">MDVDIQSSPVGYLEKFVFSENRDETLKDAVKGSEEYYMGKLTQLSSKIEKSDLKNEQQQQQLWKEMKQLHDELEGNEKLKYNSTLGNLRQRNEMHFLHVANSSVQLWEKLRQQLGKPYHTKPSKQTLVTSENEDENASEVKQHERSSIDGSKLAEDKLRNTVEDYCLPTNYQSLTSLLSKEAIVELCTSDMLKKLISGAKTTTSFILSSRSPASDRQKKLRRMAHEILNDPCSVYILNDPSRYKLVLELIEMDLFTRDDNNNDVSFGSRYIHSYLTLNQMNDLLAKSNDSLLTNVTFLTKYFVKSLPTQCSAYYSKSALFADEMPADVLLQFHTFISTFINSYLKLPSHSTVKAILLFYLINCQYEKDVFVFFFFLFLSSFHKKNK</sequence>
<gene>
    <name evidence="2" type="ORF">RFI_05280</name>
</gene>
<reference evidence="2 3" key="1">
    <citation type="journal article" date="2013" name="Curr. Biol.">
        <title>The Genome of the Foraminiferan Reticulomyxa filosa.</title>
        <authorList>
            <person name="Glockner G."/>
            <person name="Hulsmann N."/>
            <person name="Schleicher M."/>
            <person name="Noegel A.A."/>
            <person name="Eichinger L."/>
            <person name="Gallinger C."/>
            <person name="Pawlowski J."/>
            <person name="Sierra R."/>
            <person name="Euteneuer U."/>
            <person name="Pillet L."/>
            <person name="Moustafa A."/>
            <person name="Platzer M."/>
            <person name="Groth M."/>
            <person name="Szafranski K."/>
            <person name="Schliwa M."/>
        </authorList>
    </citation>
    <scope>NUCLEOTIDE SEQUENCE [LARGE SCALE GENOMIC DNA]</scope>
</reference>
<dbReference type="AlphaFoldDB" id="X6P182"/>
<evidence type="ECO:0000313" key="2">
    <source>
        <dbReference type="EMBL" id="ETO31834.1"/>
    </source>
</evidence>
<dbReference type="EMBL" id="ASPP01004659">
    <property type="protein sequence ID" value="ETO31834.1"/>
    <property type="molecule type" value="Genomic_DNA"/>
</dbReference>
<name>X6P182_RETFI</name>
<keyword evidence="3" id="KW-1185">Reference proteome</keyword>
<feature type="region of interest" description="Disordered" evidence="1">
    <location>
        <begin position="118"/>
        <end position="152"/>
    </location>
</feature>
<evidence type="ECO:0000313" key="3">
    <source>
        <dbReference type="Proteomes" id="UP000023152"/>
    </source>
</evidence>
<evidence type="ECO:0000256" key="1">
    <source>
        <dbReference type="SAM" id="MobiDB-lite"/>
    </source>
</evidence>
<organism evidence="2 3">
    <name type="scientific">Reticulomyxa filosa</name>
    <dbReference type="NCBI Taxonomy" id="46433"/>
    <lineage>
        <taxon>Eukaryota</taxon>
        <taxon>Sar</taxon>
        <taxon>Rhizaria</taxon>
        <taxon>Retaria</taxon>
        <taxon>Foraminifera</taxon>
        <taxon>Monothalamids</taxon>
        <taxon>Reticulomyxidae</taxon>
        <taxon>Reticulomyxa</taxon>
    </lineage>
</organism>
<dbReference type="Proteomes" id="UP000023152">
    <property type="component" value="Unassembled WGS sequence"/>
</dbReference>
<protein>
    <submittedName>
        <fullName evidence="2">Uncharacterized protein</fullName>
    </submittedName>
</protein>
<accession>X6P182</accession>